<name>A0AA39ZGG0_9PEZI</name>
<keyword evidence="1" id="KW-0472">Membrane</keyword>
<evidence type="ECO:0000313" key="3">
    <source>
        <dbReference type="Proteomes" id="UP001174997"/>
    </source>
</evidence>
<organism evidence="2 3">
    <name type="scientific">Cercophora samala</name>
    <dbReference type="NCBI Taxonomy" id="330535"/>
    <lineage>
        <taxon>Eukaryota</taxon>
        <taxon>Fungi</taxon>
        <taxon>Dikarya</taxon>
        <taxon>Ascomycota</taxon>
        <taxon>Pezizomycotina</taxon>
        <taxon>Sordariomycetes</taxon>
        <taxon>Sordariomycetidae</taxon>
        <taxon>Sordariales</taxon>
        <taxon>Lasiosphaeriaceae</taxon>
        <taxon>Cercophora</taxon>
    </lineage>
</organism>
<keyword evidence="3" id="KW-1185">Reference proteome</keyword>
<gene>
    <name evidence="2" type="ORF">QBC41DRAFT_74874</name>
</gene>
<protein>
    <submittedName>
        <fullName evidence="2">Uncharacterized protein</fullName>
    </submittedName>
</protein>
<keyword evidence="1" id="KW-0812">Transmembrane</keyword>
<feature type="transmembrane region" description="Helical" evidence="1">
    <location>
        <begin position="17"/>
        <end position="39"/>
    </location>
</feature>
<accession>A0AA39ZGG0</accession>
<keyword evidence="1" id="KW-1133">Transmembrane helix</keyword>
<dbReference type="AlphaFoldDB" id="A0AA39ZGG0"/>
<comment type="caution">
    <text evidence="2">The sequence shown here is derived from an EMBL/GenBank/DDBJ whole genome shotgun (WGS) entry which is preliminary data.</text>
</comment>
<evidence type="ECO:0000313" key="2">
    <source>
        <dbReference type="EMBL" id="KAK0670479.1"/>
    </source>
</evidence>
<dbReference type="Proteomes" id="UP001174997">
    <property type="component" value="Unassembled WGS sequence"/>
</dbReference>
<reference evidence="2" key="1">
    <citation type="submission" date="2023-06" db="EMBL/GenBank/DDBJ databases">
        <title>Genome-scale phylogeny and comparative genomics of the fungal order Sordariales.</title>
        <authorList>
            <consortium name="Lawrence Berkeley National Laboratory"/>
            <person name="Hensen N."/>
            <person name="Bonometti L."/>
            <person name="Westerberg I."/>
            <person name="Brannstrom I.O."/>
            <person name="Guillou S."/>
            <person name="Cros-Aarteil S."/>
            <person name="Calhoun S."/>
            <person name="Haridas S."/>
            <person name="Kuo A."/>
            <person name="Mondo S."/>
            <person name="Pangilinan J."/>
            <person name="Riley R."/>
            <person name="Labutti K."/>
            <person name="Andreopoulos B."/>
            <person name="Lipzen A."/>
            <person name="Chen C."/>
            <person name="Yanf M."/>
            <person name="Daum C."/>
            <person name="Ng V."/>
            <person name="Clum A."/>
            <person name="Steindorff A."/>
            <person name="Ohm R."/>
            <person name="Martin F."/>
            <person name="Silar P."/>
            <person name="Natvig D."/>
            <person name="Lalanne C."/>
            <person name="Gautier V."/>
            <person name="Ament-Velasquez S.L."/>
            <person name="Kruys A."/>
            <person name="Hutchinson M.I."/>
            <person name="Powell A.J."/>
            <person name="Barry K."/>
            <person name="Miller A.N."/>
            <person name="Grigoriev I.V."/>
            <person name="Debuchy R."/>
            <person name="Gladieux P."/>
            <person name="Thoren M.H."/>
            <person name="Johannesson H."/>
        </authorList>
    </citation>
    <scope>NUCLEOTIDE SEQUENCE</scope>
    <source>
        <strain evidence="2">CBS 307.81</strain>
    </source>
</reference>
<sequence length="134" mass="15813">MAFWDDFLSKIPRPFRLVLNLAFFFLIRFWKSLFLFLLIQFGNREGKKHANKRRHDGAIFGTAFEFGKVSQLDMRDTTARNIAMDIWNIWFLMQYLMSCTLNHGNGLFLFSGRRFSVMFISAFPRGMGRFSVGF</sequence>
<evidence type="ECO:0000256" key="1">
    <source>
        <dbReference type="SAM" id="Phobius"/>
    </source>
</evidence>
<dbReference type="EMBL" id="JAULSY010000031">
    <property type="protein sequence ID" value="KAK0670479.1"/>
    <property type="molecule type" value="Genomic_DNA"/>
</dbReference>
<proteinExistence type="predicted"/>